<comment type="caution">
    <text evidence="2">The sequence shown here is derived from an EMBL/GenBank/DDBJ whole genome shotgun (WGS) entry which is preliminary data.</text>
</comment>
<sequence>MSRRTLTVPPVARRTAAAVGGLLCAMAVAALAVTDGTVGPAPVAQAPADARAVPVAAAETALVCPVPAKLDQPDVGDDEFSSTPVATRSRLAAAVLGADGTPELATPGGGAAEELVGPLETGGEAAVVAGDLPGPRLLRVTPGGATYAAGTVSSVTTAGDLRGMVAGPCTQPAVEHWLVGGGTAVGSSGRLVLQNPGRTPATVALEAWGATGPVALGSQAVVVVPPGEQVVTLLEAVAPDQGRLALHVTAEGGRVGAYVQHHRIEGILPAGADLVTRGSAPVPTTAVSGVVSTGEAVDDAHAPRLDLLAPGDRPGTARLSVLGADGPVRLRGGEEVPLEAGRVTTVPLGGLPEGAYTVVVDADVPVVAGAAVDREGEPAQDAVVDGDPYDRAWLSGQAADGVVADGAVAVPPDASFEVTLAGVPDDRDPERVDDASGTAAVDLRGIGPDGAEAWTRTVEVGAGRTVLLDDLGKPGETVAVVAEQHAGGPAVVWSVTLADADDDSLFSVLAPSAPLAAGDEVRVRRVDVVG</sequence>
<evidence type="ECO:0000256" key="1">
    <source>
        <dbReference type="SAM" id="SignalP"/>
    </source>
</evidence>
<dbReference type="EMBL" id="BMPT01000008">
    <property type="protein sequence ID" value="GGM27641.1"/>
    <property type="molecule type" value="Genomic_DNA"/>
</dbReference>
<dbReference type="AlphaFoldDB" id="A0A8H9GH94"/>
<evidence type="ECO:0000313" key="2">
    <source>
        <dbReference type="EMBL" id="GGM27641.1"/>
    </source>
</evidence>
<protein>
    <recommendedName>
        <fullName evidence="4">Secreted protein</fullName>
    </recommendedName>
</protein>
<evidence type="ECO:0000313" key="3">
    <source>
        <dbReference type="Proteomes" id="UP000655589"/>
    </source>
</evidence>
<reference evidence="2" key="1">
    <citation type="journal article" date="2014" name="Int. J. Syst. Evol. Microbiol.">
        <title>Complete genome sequence of Corynebacterium casei LMG S-19264T (=DSM 44701T), isolated from a smear-ripened cheese.</title>
        <authorList>
            <consortium name="US DOE Joint Genome Institute (JGI-PGF)"/>
            <person name="Walter F."/>
            <person name="Albersmeier A."/>
            <person name="Kalinowski J."/>
            <person name="Ruckert C."/>
        </authorList>
    </citation>
    <scope>NUCLEOTIDE SEQUENCE</scope>
    <source>
        <strain evidence="2">JCM 3051</strain>
    </source>
</reference>
<reference evidence="2" key="2">
    <citation type="submission" date="2020-09" db="EMBL/GenBank/DDBJ databases">
        <authorList>
            <person name="Sun Q."/>
            <person name="Ohkuma M."/>
        </authorList>
    </citation>
    <scope>NUCLEOTIDE SEQUENCE</scope>
    <source>
        <strain evidence="2">JCM 3051</strain>
    </source>
</reference>
<dbReference type="RefSeq" id="WP_171108279.1">
    <property type="nucleotide sequence ID" value="NZ_BMPT01000008.1"/>
</dbReference>
<feature type="signal peptide" evidence="1">
    <location>
        <begin position="1"/>
        <end position="32"/>
    </location>
</feature>
<organism evidence="2 3">
    <name type="scientific">Promicromonospora citrea</name>
    <dbReference type="NCBI Taxonomy" id="43677"/>
    <lineage>
        <taxon>Bacteria</taxon>
        <taxon>Bacillati</taxon>
        <taxon>Actinomycetota</taxon>
        <taxon>Actinomycetes</taxon>
        <taxon>Micrococcales</taxon>
        <taxon>Promicromonosporaceae</taxon>
        <taxon>Promicromonospora</taxon>
    </lineage>
</organism>
<keyword evidence="3" id="KW-1185">Reference proteome</keyword>
<name>A0A8H9GH94_9MICO</name>
<accession>A0A8H9GH94</accession>
<gene>
    <name evidence="2" type="ORF">GCM10010102_24180</name>
</gene>
<dbReference type="Proteomes" id="UP000655589">
    <property type="component" value="Unassembled WGS sequence"/>
</dbReference>
<evidence type="ECO:0008006" key="4">
    <source>
        <dbReference type="Google" id="ProtNLM"/>
    </source>
</evidence>
<feature type="chain" id="PRO_5034980041" description="Secreted protein" evidence="1">
    <location>
        <begin position="33"/>
        <end position="530"/>
    </location>
</feature>
<proteinExistence type="predicted"/>
<keyword evidence="1" id="KW-0732">Signal</keyword>
<dbReference type="Pfam" id="PF18986">
    <property type="entry name" value="DUF5719"/>
    <property type="match status" value="1"/>
</dbReference>
<dbReference type="InterPro" id="IPR043777">
    <property type="entry name" value="DUF5719"/>
</dbReference>